<organism evidence="1 2">
    <name type="scientific">Panagrolaimus sp. JU765</name>
    <dbReference type="NCBI Taxonomy" id="591449"/>
    <lineage>
        <taxon>Eukaryota</taxon>
        <taxon>Metazoa</taxon>
        <taxon>Ecdysozoa</taxon>
        <taxon>Nematoda</taxon>
        <taxon>Chromadorea</taxon>
        <taxon>Rhabditida</taxon>
        <taxon>Tylenchina</taxon>
        <taxon>Panagrolaimomorpha</taxon>
        <taxon>Panagrolaimoidea</taxon>
        <taxon>Panagrolaimidae</taxon>
        <taxon>Panagrolaimus</taxon>
    </lineage>
</organism>
<accession>A0AC34PUS4</accession>
<evidence type="ECO:0000313" key="1">
    <source>
        <dbReference type="Proteomes" id="UP000887576"/>
    </source>
</evidence>
<evidence type="ECO:0000313" key="2">
    <source>
        <dbReference type="WBParaSite" id="JU765_v2.g10174.t1"/>
    </source>
</evidence>
<reference evidence="2" key="1">
    <citation type="submission" date="2022-11" db="UniProtKB">
        <authorList>
            <consortium name="WormBaseParasite"/>
        </authorList>
    </citation>
    <scope>IDENTIFICATION</scope>
</reference>
<proteinExistence type="predicted"/>
<sequence>MNHFQTSCVNVIGVFERNDNMPDRKSSAGPTRIEQVLDENRPIYLTALAAFLKAFFIVYDAIVFLPFKLFADPEKKRALSSRVKAKTVVEDDPSSPWRHVDTINKPLKTLIFDDCFTLGDVWDRAASLHSEDMCMGWRDVLQVFEEEQADGRKFQKLILDDYQWMTYSEVEDHIFDIQLGLYKIGIRRGDKVVLYAETRKEWLMTAIACFKLGVPVVTVYATLGEEAVAYAMNECDAVAVITVHSLLSKVKSAIDKIPAMKKVIYFYDLHQNPDEDKKASKQMVEQFKVDGCELYSFEELMDLGDEEDTEKVDIDVKADDLALIMYTSGTTGNPKGVMLSHKNIIAAIAGQSAVIEVGVDDIVIGYLPLAHILEVCAEMVCIGKGCRIGYSSAQTLFDRAPKIKKGAKGDCAALKPTLMACVPAVMDRIFKAVSDEIRQSSPIARELFRICYERKRARYEEGYKSLVMNRLAFDRIRKLLGGKLRYVLSGGAPLNAETQRFMNICFCCPVVQGYGLTETCGGATLADANDLSTGSVGPPLRCCEIMLREWNEANYSPLNDKPQGEVLIHGDNVAIGYYKNEEKTKEDFIFIDGKRWFATGDIGEFRSDGSLCIIDRKKDLIKLAHGEYISLGKIETTLLTNSVIDNICIYGNADHDYLIALVVPNEKNVRELAKNNNIDITDWKELCQSKTVRELVNNELQTHAKGKLQRVEIPRKIYMCHEPWTPQSGLLTEALKLKRKNIEKAFKKEIDELYG</sequence>
<protein>
    <submittedName>
        <fullName evidence="2">AMP-dependent synthetase/ligase domain-containing protein</fullName>
    </submittedName>
</protein>
<dbReference type="Proteomes" id="UP000887576">
    <property type="component" value="Unplaced"/>
</dbReference>
<dbReference type="WBParaSite" id="JU765_v2.g10174.t1">
    <property type="protein sequence ID" value="JU765_v2.g10174.t1"/>
    <property type="gene ID" value="JU765_v2.g10174"/>
</dbReference>
<name>A0AC34PUS4_9BILA</name>